<evidence type="ECO:0000256" key="4">
    <source>
        <dbReference type="ARBA" id="ARBA00023212"/>
    </source>
</evidence>
<comment type="subcellular location">
    <subcellularLocation>
        <location evidence="1">Cytoplasm</location>
        <location evidence="1">Cytoskeleton</location>
    </subcellularLocation>
</comment>
<dbReference type="GO" id="GO:0005885">
    <property type="term" value="C:Arp2/3 protein complex"/>
    <property type="evidence" value="ECO:0007669"/>
    <property type="project" value="InterPro"/>
</dbReference>
<dbReference type="AlphaFoldDB" id="R4UV49"/>
<dbReference type="PANTHER" id="PTHR12644">
    <property type="entry name" value="ARP2/3 COMPLEX 16 KD SUBUNIT P16-ARC"/>
    <property type="match status" value="1"/>
</dbReference>
<dbReference type="EMBL" id="KC632302">
    <property type="protein sequence ID" value="AGM32116.1"/>
    <property type="molecule type" value="mRNA"/>
</dbReference>
<dbReference type="GO" id="GO:0034314">
    <property type="term" value="P:Arp2/3 complex-mediated actin nucleation"/>
    <property type="evidence" value="ECO:0007669"/>
    <property type="project" value="InterPro"/>
</dbReference>
<protein>
    <recommendedName>
        <fullName evidence="5">Actin-related protein 2/3 complex subunit 5</fullName>
    </recommendedName>
</protein>
<dbReference type="InterPro" id="IPR006789">
    <property type="entry name" value="ARPC5"/>
</dbReference>
<proteinExistence type="evidence at transcript level"/>
<comment type="function">
    <text evidence="5">Functions as component of the Arp2/3 complex which is involved in regulation of actin polymerization and together with an activating nucleation-promoting factor (NPF) mediates the formation of branched actin networks. Arp2/3 complex plays a critical role in the control of cell morphogenesis via the modulation of cell polarity development.</text>
</comment>
<keyword evidence="4 5" id="KW-0206">Cytoskeleton</keyword>
<dbReference type="SUPFAM" id="SSF69103">
    <property type="entry name" value="Arp2/3 complex 16 kDa subunit ARPC5"/>
    <property type="match status" value="1"/>
</dbReference>
<sequence>MSWFDDFKKKGEENKNLATTSPAKALENILQDLPVREKYLKKDKNDKVSPEFPKQVQNDVAKIVIEIICSIKPADFAKAVKELNNNDIIDTLMKYIYRGFQEEKDVDFGALLKAHDEVYKKNGTGPIIRSIHSRLEV</sequence>
<comment type="similarity">
    <text evidence="2 5">Belongs to the ARPC5 family.</text>
</comment>
<evidence type="ECO:0000313" key="6">
    <source>
        <dbReference type="EMBL" id="AGM32116.1"/>
    </source>
</evidence>
<accession>R4UV49</accession>
<keyword evidence="3" id="KW-0963">Cytoplasm</keyword>
<evidence type="ECO:0000256" key="1">
    <source>
        <dbReference type="ARBA" id="ARBA00004245"/>
    </source>
</evidence>
<name>R4UV49_COPFO</name>
<dbReference type="Pfam" id="PF04699">
    <property type="entry name" value="P16-Arc"/>
    <property type="match status" value="1"/>
</dbReference>
<dbReference type="InterPro" id="IPR036743">
    <property type="entry name" value="ARPC5_sf"/>
</dbReference>
<organism evidence="6">
    <name type="scientific">Coptotermes formosanus</name>
    <name type="common">Formosan subterranean termite</name>
    <dbReference type="NCBI Taxonomy" id="36987"/>
    <lineage>
        <taxon>Eukaryota</taxon>
        <taxon>Metazoa</taxon>
        <taxon>Ecdysozoa</taxon>
        <taxon>Arthropoda</taxon>
        <taxon>Hexapoda</taxon>
        <taxon>Insecta</taxon>
        <taxon>Pterygota</taxon>
        <taxon>Neoptera</taxon>
        <taxon>Polyneoptera</taxon>
        <taxon>Dictyoptera</taxon>
        <taxon>Blattodea</taxon>
        <taxon>Blattoidea</taxon>
        <taxon>Termitoidae</taxon>
        <taxon>Rhinotermitidae</taxon>
        <taxon>Coptotermes</taxon>
    </lineage>
</organism>
<dbReference type="Gene3D" id="1.25.40.190">
    <property type="entry name" value="Actin-related protein 2/3 complex subunit 5"/>
    <property type="match status" value="1"/>
</dbReference>
<evidence type="ECO:0000256" key="5">
    <source>
        <dbReference type="RuleBase" id="RU004301"/>
    </source>
</evidence>
<evidence type="ECO:0000256" key="3">
    <source>
        <dbReference type="ARBA" id="ARBA00022490"/>
    </source>
</evidence>
<reference evidence="6" key="1">
    <citation type="submission" date="2013-02" db="EMBL/GenBank/DDBJ databases">
        <title>Immune-Related transcriptome of Coptotermes formosanus Shiraki workers: the defense mechanism.</title>
        <authorList>
            <person name="Hussain A."/>
            <person name="Li Y.F."/>
            <person name="Wen S.Y."/>
        </authorList>
    </citation>
    <scope>NUCLEOTIDE SEQUENCE</scope>
</reference>
<evidence type="ECO:0000256" key="2">
    <source>
        <dbReference type="ARBA" id="ARBA00006084"/>
    </source>
</evidence>
<dbReference type="GO" id="GO:0030833">
    <property type="term" value="P:regulation of actin filament polymerization"/>
    <property type="evidence" value="ECO:0007669"/>
    <property type="project" value="InterPro"/>
</dbReference>